<evidence type="ECO:0000313" key="3">
    <source>
        <dbReference type="Proteomes" id="UP000679247"/>
    </source>
</evidence>
<keyword evidence="1" id="KW-1133">Transmembrane helix</keyword>
<keyword evidence="1" id="KW-0812">Transmembrane</keyword>
<name>A0ABX8F6Q1_9BACI</name>
<organism evidence="2 3">
    <name type="scientific">Cytobacillus gottheilii</name>
    <dbReference type="NCBI Taxonomy" id="859144"/>
    <lineage>
        <taxon>Bacteria</taxon>
        <taxon>Bacillati</taxon>
        <taxon>Bacillota</taxon>
        <taxon>Bacilli</taxon>
        <taxon>Bacillales</taxon>
        <taxon>Bacillaceae</taxon>
        <taxon>Cytobacillus</taxon>
    </lineage>
</organism>
<evidence type="ECO:0000313" key="2">
    <source>
        <dbReference type="EMBL" id="QVY59649.1"/>
    </source>
</evidence>
<proteinExistence type="predicted"/>
<evidence type="ECO:0000256" key="1">
    <source>
        <dbReference type="SAM" id="Phobius"/>
    </source>
</evidence>
<keyword evidence="1" id="KW-0472">Membrane</keyword>
<reference evidence="2 3" key="1">
    <citation type="submission" date="2021-03" db="EMBL/GenBank/DDBJ databases">
        <title>The first data on the complete genome of the tetrodotoxin-producing bacterium.</title>
        <authorList>
            <person name="Melnikova D.I."/>
            <person name="Nijland R."/>
            <person name="Magarlamov T.Y."/>
        </authorList>
    </citation>
    <scope>NUCLEOTIDE SEQUENCE [LARGE SCALE GENOMIC DNA]</scope>
    <source>
        <strain evidence="2 3">1839</strain>
    </source>
</reference>
<keyword evidence="3" id="KW-1185">Reference proteome</keyword>
<protein>
    <recommendedName>
        <fullName evidence="4">DUF1328 domain-containing protein</fullName>
    </recommendedName>
</protein>
<dbReference type="EMBL" id="CP071709">
    <property type="protein sequence ID" value="QVY59649.1"/>
    <property type="molecule type" value="Genomic_DNA"/>
</dbReference>
<sequence>MYQLALLYLAAILAGFALTNLPTSAVITAGIAQFFGIVGGIAIVVFSIALLYLGVKALLNK</sequence>
<gene>
    <name evidence="2" type="ORF">J1899_11250</name>
</gene>
<accession>A0ABX8F6Q1</accession>
<evidence type="ECO:0008006" key="4">
    <source>
        <dbReference type="Google" id="ProtNLM"/>
    </source>
</evidence>
<dbReference type="RefSeq" id="WP_214473710.1">
    <property type="nucleotide sequence ID" value="NZ_CANKUS010000004.1"/>
</dbReference>
<feature type="transmembrane region" description="Helical" evidence="1">
    <location>
        <begin position="34"/>
        <end position="55"/>
    </location>
</feature>
<dbReference type="Proteomes" id="UP000679247">
    <property type="component" value="Chromosome"/>
</dbReference>